<proteinExistence type="predicted"/>
<dbReference type="InterPro" id="IPR013517">
    <property type="entry name" value="FG-GAP"/>
</dbReference>
<dbReference type="Pfam" id="PF13517">
    <property type="entry name" value="FG-GAP_3"/>
    <property type="match status" value="1"/>
</dbReference>
<feature type="compositionally biased region" description="Low complexity" evidence="2">
    <location>
        <begin position="1"/>
        <end position="16"/>
    </location>
</feature>
<accession>A0ABS6TQW9</accession>
<organism evidence="3 4">
    <name type="scientific">Streptomyces halstedii</name>
    <dbReference type="NCBI Taxonomy" id="1944"/>
    <lineage>
        <taxon>Bacteria</taxon>
        <taxon>Bacillati</taxon>
        <taxon>Actinomycetota</taxon>
        <taxon>Actinomycetes</taxon>
        <taxon>Kitasatosporales</taxon>
        <taxon>Streptomycetaceae</taxon>
        <taxon>Streptomyces</taxon>
    </lineage>
</organism>
<dbReference type="SUPFAM" id="SSF69318">
    <property type="entry name" value="Integrin alpha N-terminal domain"/>
    <property type="match status" value="1"/>
</dbReference>
<comment type="caution">
    <text evidence="3">The sequence shown here is derived from an EMBL/GenBank/DDBJ whole genome shotgun (WGS) entry which is preliminary data.</text>
</comment>
<gene>
    <name evidence="3" type="ORF">STHAL_14450</name>
</gene>
<feature type="region of interest" description="Disordered" evidence="2">
    <location>
        <begin position="1"/>
        <end position="38"/>
    </location>
</feature>
<protein>
    <submittedName>
        <fullName evidence="3">VCBS repeat-containing protein</fullName>
    </submittedName>
</protein>
<name>A0ABS6TQW9_STRHA</name>
<dbReference type="EMBL" id="JAHUVW010000001">
    <property type="protein sequence ID" value="MBV7670663.1"/>
    <property type="molecule type" value="Genomic_DNA"/>
</dbReference>
<feature type="region of interest" description="Disordered" evidence="2">
    <location>
        <begin position="588"/>
        <end position="610"/>
    </location>
</feature>
<evidence type="ECO:0000256" key="2">
    <source>
        <dbReference type="SAM" id="MobiDB-lite"/>
    </source>
</evidence>
<keyword evidence="4" id="KW-1185">Reference proteome</keyword>
<dbReference type="InterPro" id="IPR028994">
    <property type="entry name" value="Integrin_alpha_N"/>
</dbReference>
<sequence length="990" mass="104949">MATPAAAAGSTHAVPAQAPRADAEAKASAEASKTGTQVEVLSQRTEVSQVFANPDGTFTQDTYALPQFVRKDNKLVQFDTGLKVNADGTWSPAATEVDVRFSGGGEGPLATVVRDGRSMSWSWPQPLPEPDVAGDTVTFGSVMPDVDLKLKAGPSGFISLLVVKTAEAAADPALKQIHFALETSGLEAGTDEQGNFRAVNPAGEEVFTAPTPLMWDSSATTPQARAATGTSTGPPPPADEFEPGYGAQQATIGLAVDGGTLRLTPDQELLTGDDTQYPVLLDPAVSGSRHSWTIAYKKHPTSSFFNGANWDKKGTTEARVGYENETNGLGRSFFRMNAGNLWSTKKVVTQSVFRIKNTWSWSCEKRPVEAWLTGAISASTTWSKQPEWRKKMDTVNDSRGWGSGCPAGNLAFDVTYGAKQVIANKWQTLTIGLQASSESDVYGWKKFSANSAVMSTTYNTVPNVPSNLDTIPSSGGCDTVAPYTTIGNTDVTLTAKVSDPDGGTVRAQFRLWGTNNLAGGSEIFNQIVSATSGTVARVTVPKATLEKYLTVAKGNFGWKVQALDASSNSTWNPNAGTCRFDFDPTRPSTPPTISSQQFPDGSDGWPASTGQARTPGTFILGNGGVDDVKSYEYWTDWDPTVRTALPSADLDGDAKIVLTPPAAGSQRLYVRSLDAAQNRSDRTSYLFYANGLAVPDKDGDLNGDGHADIYGVRADGQLWLYPGQGNGYLGTGTTASNGDFDKASITHRGDWTNDGFEDLIALIPGDGGKTLQLYPNNGVGWACADRGEQADGHSRSCLYESQELTVADEANNHWANADQILAIGDVDGPLDTDNDGTIDIAGYPDLLVKEGNFLWLYYGSESLYLDATRAPVLVGNGSWSNYDLVAPGDRTGNGHVDLIARHKTSGELRLYEGTGPAGEGLGSGPASTVIGTGWTSAHRPLFTAFPDAGSDNRADIFATGSDDKLYLYSNLSGAGVIVGTSGWGNFQAIS</sequence>
<keyword evidence="1" id="KW-0732">Signal</keyword>
<reference evidence="3 4" key="1">
    <citation type="submission" date="2021-07" db="EMBL/GenBank/DDBJ databases">
        <title>Sequencing Streptomyces halstedii LGO-A4 genome an citrus endophytic actinomycete.</title>
        <authorList>
            <person name="Samborskyy M."/>
            <person name="Scott N."/>
            <person name="Deglau R."/>
            <person name="Dickens S."/>
            <person name="Oliveira L.G."/>
        </authorList>
    </citation>
    <scope>NUCLEOTIDE SEQUENCE [LARGE SCALE GENOMIC DNA]</scope>
    <source>
        <strain evidence="3 4">LGO-A4</strain>
    </source>
</reference>
<evidence type="ECO:0000313" key="4">
    <source>
        <dbReference type="Proteomes" id="UP000735541"/>
    </source>
</evidence>
<dbReference type="Proteomes" id="UP000735541">
    <property type="component" value="Unassembled WGS sequence"/>
</dbReference>
<evidence type="ECO:0000256" key="1">
    <source>
        <dbReference type="ARBA" id="ARBA00022729"/>
    </source>
</evidence>
<evidence type="ECO:0000313" key="3">
    <source>
        <dbReference type="EMBL" id="MBV7670663.1"/>
    </source>
</evidence>